<evidence type="ECO:0000313" key="2">
    <source>
        <dbReference type="Proteomes" id="UP001480595"/>
    </source>
</evidence>
<dbReference type="GeneID" id="92088366"/>
<dbReference type="EMBL" id="JAQQWL010000004">
    <property type="protein sequence ID" value="KAK8076622.1"/>
    <property type="molecule type" value="Genomic_DNA"/>
</dbReference>
<keyword evidence="2" id="KW-1185">Reference proteome</keyword>
<proteinExistence type="predicted"/>
<organism evidence="1 2">
    <name type="scientific">Apiospora phragmitis</name>
    <dbReference type="NCBI Taxonomy" id="2905665"/>
    <lineage>
        <taxon>Eukaryota</taxon>
        <taxon>Fungi</taxon>
        <taxon>Dikarya</taxon>
        <taxon>Ascomycota</taxon>
        <taxon>Pezizomycotina</taxon>
        <taxon>Sordariomycetes</taxon>
        <taxon>Xylariomycetidae</taxon>
        <taxon>Amphisphaeriales</taxon>
        <taxon>Apiosporaceae</taxon>
        <taxon>Apiospora</taxon>
    </lineage>
</organism>
<evidence type="ECO:0000313" key="1">
    <source>
        <dbReference type="EMBL" id="KAK8076622.1"/>
    </source>
</evidence>
<accession>A0ABR1VZE4</accession>
<comment type="caution">
    <text evidence="1">The sequence shown here is derived from an EMBL/GenBank/DDBJ whole genome shotgun (WGS) entry which is preliminary data.</text>
</comment>
<dbReference type="RefSeq" id="XP_066719581.1">
    <property type="nucleotide sequence ID" value="XM_066855303.1"/>
</dbReference>
<gene>
    <name evidence="1" type="ORF">PG994_003894</name>
</gene>
<reference evidence="1 2" key="1">
    <citation type="submission" date="2023-01" db="EMBL/GenBank/DDBJ databases">
        <title>Analysis of 21 Apiospora genomes using comparative genomics revels a genus with tremendous synthesis potential of carbohydrate active enzymes and secondary metabolites.</title>
        <authorList>
            <person name="Sorensen T."/>
        </authorList>
    </citation>
    <scope>NUCLEOTIDE SEQUENCE [LARGE SCALE GENOMIC DNA]</scope>
    <source>
        <strain evidence="1 2">CBS 135458</strain>
    </source>
</reference>
<protein>
    <submittedName>
        <fullName evidence="1">Uncharacterized protein</fullName>
    </submittedName>
</protein>
<dbReference type="Proteomes" id="UP001480595">
    <property type="component" value="Unassembled WGS sequence"/>
</dbReference>
<sequence length="87" mass="10311">MMLETTYPLPAFFEEGDAEYQISFSNWTTADLFDADFQLAMVKYEECRGSSRSNSYNKSENRCHSTRLQFPFEFLECFLIMEKYVRG</sequence>
<name>A0ABR1VZE4_9PEZI</name>